<keyword evidence="2" id="KW-1003">Cell membrane</keyword>
<evidence type="ECO:0000256" key="5">
    <source>
        <dbReference type="ARBA" id="ARBA00022989"/>
    </source>
</evidence>
<dbReference type="Proteomes" id="UP000197032">
    <property type="component" value="Unassembled WGS sequence"/>
</dbReference>
<comment type="caution">
    <text evidence="8">The sequence shown here is derived from an EMBL/GenBank/DDBJ whole genome shotgun (WGS) entry which is preliminary data.</text>
</comment>
<sequence>LVFVLANYPQWLVTEPVQVLKIWEGGLSWHGALLGGFLAGWTYARKNGVNPNLIADWSVLGLSFGYIIVRIGNIFNQEVLGRVTEFTFGRWPAQLVGSLIGLILLIRFLYLQRKEVPTGYQFWSFIGYHQVLRALFEEPVRENALFLLKYVHPRWGLGFFTLTQLITPLVLAFAYYMYRTTRGNQMRYGQRT</sequence>
<evidence type="ECO:0000256" key="7">
    <source>
        <dbReference type="SAM" id="Phobius"/>
    </source>
</evidence>
<keyword evidence="5 7" id="KW-1133">Transmembrane helix</keyword>
<evidence type="ECO:0000256" key="1">
    <source>
        <dbReference type="ARBA" id="ARBA00007150"/>
    </source>
</evidence>
<keyword evidence="6 7" id="KW-0472">Membrane</keyword>
<evidence type="ECO:0000256" key="2">
    <source>
        <dbReference type="ARBA" id="ARBA00022475"/>
    </source>
</evidence>
<proteinExistence type="inferred from homology"/>
<comment type="similarity">
    <text evidence="1">Belongs to the Lgt family.</text>
</comment>
<keyword evidence="4 7" id="KW-0812">Transmembrane</keyword>
<dbReference type="GO" id="GO:0005886">
    <property type="term" value="C:plasma membrane"/>
    <property type="evidence" value="ECO:0007669"/>
    <property type="project" value="InterPro"/>
</dbReference>
<evidence type="ECO:0000256" key="6">
    <source>
        <dbReference type="ARBA" id="ARBA00023136"/>
    </source>
</evidence>
<keyword evidence="8" id="KW-0449">Lipoprotein</keyword>
<evidence type="ECO:0000256" key="3">
    <source>
        <dbReference type="ARBA" id="ARBA00022679"/>
    </source>
</evidence>
<dbReference type="PANTHER" id="PTHR30589">
    <property type="entry name" value="PROLIPOPROTEIN DIACYLGLYCERYL TRANSFERASE"/>
    <property type="match status" value="1"/>
</dbReference>
<dbReference type="OrthoDB" id="871140at2"/>
<dbReference type="PANTHER" id="PTHR30589:SF0">
    <property type="entry name" value="PHOSPHATIDYLGLYCEROL--PROLIPOPROTEIN DIACYLGLYCERYL TRANSFERASE"/>
    <property type="match status" value="1"/>
</dbReference>
<dbReference type="Pfam" id="PF01790">
    <property type="entry name" value="LGT"/>
    <property type="match status" value="1"/>
</dbReference>
<evidence type="ECO:0000256" key="4">
    <source>
        <dbReference type="ARBA" id="ARBA00022692"/>
    </source>
</evidence>
<keyword evidence="9" id="KW-1185">Reference proteome</keyword>
<dbReference type="AlphaFoldDB" id="A0A1Z5HP84"/>
<keyword evidence="3 8" id="KW-0808">Transferase</keyword>
<accession>A0A1Z5HP84</accession>
<gene>
    <name evidence="8" type="ORF">KKC1_05010</name>
</gene>
<evidence type="ECO:0000313" key="8">
    <source>
        <dbReference type="EMBL" id="GAW91339.1"/>
    </source>
</evidence>
<dbReference type="RefSeq" id="WP_143288658.1">
    <property type="nucleotide sequence ID" value="NZ_BDGJ01000015.1"/>
</dbReference>
<protein>
    <submittedName>
        <fullName evidence="8">Prolipoprotein diacylglyceryl transferase</fullName>
    </submittedName>
</protein>
<feature type="transmembrane region" description="Helical" evidence="7">
    <location>
        <begin position="156"/>
        <end position="178"/>
    </location>
</feature>
<dbReference type="GO" id="GO:0042158">
    <property type="term" value="P:lipoprotein biosynthetic process"/>
    <property type="evidence" value="ECO:0007669"/>
    <property type="project" value="InterPro"/>
</dbReference>
<dbReference type="InterPro" id="IPR001640">
    <property type="entry name" value="Lgt"/>
</dbReference>
<dbReference type="EMBL" id="BDGJ01000015">
    <property type="protein sequence ID" value="GAW91339.1"/>
    <property type="molecule type" value="Genomic_DNA"/>
</dbReference>
<feature type="transmembrane region" description="Helical" evidence="7">
    <location>
        <begin position="91"/>
        <end position="111"/>
    </location>
</feature>
<organism evidence="8 9">
    <name type="scientific">Calderihabitans maritimus</name>
    <dbReference type="NCBI Taxonomy" id="1246530"/>
    <lineage>
        <taxon>Bacteria</taxon>
        <taxon>Bacillati</taxon>
        <taxon>Bacillota</taxon>
        <taxon>Clostridia</taxon>
        <taxon>Neomoorellales</taxon>
        <taxon>Calderihabitantaceae</taxon>
        <taxon>Calderihabitans</taxon>
    </lineage>
</organism>
<name>A0A1Z5HP84_9FIRM</name>
<evidence type="ECO:0000313" key="9">
    <source>
        <dbReference type="Proteomes" id="UP000197032"/>
    </source>
</evidence>
<dbReference type="GO" id="GO:0008961">
    <property type="term" value="F:phosphatidylglycerol-prolipoprotein diacylglyceryl transferase activity"/>
    <property type="evidence" value="ECO:0007669"/>
    <property type="project" value="InterPro"/>
</dbReference>
<feature type="non-terminal residue" evidence="8">
    <location>
        <position position="1"/>
    </location>
</feature>
<feature type="transmembrane region" description="Helical" evidence="7">
    <location>
        <begin position="53"/>
        <end position="71"/>
    </location>
</feature>
<reference evidence="9" key="1">
    <citation type="journal article" date="2017" name="Appl. Environ. Microbiol.">
        <title>Genomic analysis of Calderihabitans maritimus KKC1, a thermophilic hydrogenogenic carboxydotrophic bacterium isolated from marine sediment.</title>
        <authorList>
            <person name="Omae K."/>
            <person name="Yoneda Y."/>
            <person name="Fukuyama Y."/>
            <person name="Yoshida T."/>
            <person name="Sako Y."/>
        </authorList>
    </citation>
    <scope>NUCLEOTIDE SEQUENCE [LARGE SCALE GENOMIC DNA]</scope>
    <source>
        <strain evidence="9">KKC1</strain>
    </source>
</reference>